<sequence>MFLTEGQVNGQSVLDIFTQNISNRSQDDQALVESWKRTFNGLFMVLQAEGDRYEVMNFSLD</sequence>
<keyword evidence="2" id="KW-1185">Reference proteome</keyword>
<proteinExistence type="predicted"/>
<dbReference type="EMBL" id="CP053661">
    <property type="protein sequence ID" value="QKD82969.1"/>
    <property type="molecule type" value="Genomic_DNA"/>
</dbReference>
<dbReference type="RefSeq" id="WP_172356258.1">
    <property type="nucleotide sequence ID" value="NZ_CP053661.1"/>
</dbReference>
<dbReference type="KEGG" id="theu:HPC62_12895"/>
<organism evidence="1 2">
    <name type="scientific">Thermoleptolyngbya sichuanensis A183</name>
    <dbReference type="NCBI Taxonomy" id="2737172"/>
    <lineage>
        <taxon>Bacteria</taxon>
        <taxon>Bacillati</taxon>
        <taxon>Cyanobacteriota</taxon>
        <taxon>Cyanophyceae</taxon>
        <taxon>Oculatellales</taxon>
        <taxon>Oculatellaceae</taxon>
        <taxon>Thermoleptolyngbya</taxon>
        <taxon>Thermoleptolyngbya sichuanensis</taxon>
    </lineage>
</organism>
<dbReference type="AlphaFoldDB" id="A0A6M8B6G5"/>
<evidence type="ECO:0000313" key="1">
    <source>
        <dbReference type="EMBL" id="QKD82969.1"/>
    </source>
</evidence>
<gene>
    <name evidence="1" type="ORF">HPC62_12895</name>
</gene>
<protein>
    <submittedName>
        <fullName evidence="1">Uncharacterized protein</fullName>
    </submittedName>
</protein>
<accession>A0A6M8B6G5</accession>
<reference evidence="1 2" key="1">
    <citation type="submission" date="2020-05" db="EMBL/GenBank/DDBJ databases">
        <title>Complete genome sequence of of a novel Thermoleptolyngbya strain isolated from hot springs of Ganzi, Sichuan China.</title>
        <authorList>
            <person name="Tang J."/>
            <person name="Daroch M."/>
            <person name="Li L."/>
            <person name="Waleron K."/>
            <person name="Waleron M."/>
            <person name="Waleron M."/>
        </authorList>
    </citation>
    <scope>NUCLEOTIDE SEQUENCE [LARGE SCALE GENOMIC DNA]</scope>
    <source>
        <strain evidence="1 2">PKUAC-SCTA183</strain>
    </source>
</reference>
<name>A0A6M8B6G5_9CYAN</name>
<evidence type="ECO:0000313" key="2">
    <source>
        <dbReference type="Proteomes" id="UP000505210"/>
    </source>
</evidence>
<dbReference type="Proteomes" id="UP000505210">
    <property type="component" value="Chromosome"/>
</dbReference>